<feature type="domain" description="NmrA-like" evidence="1">
    <location>
        <begin position="29"/>
        <end position="200"/>
    </location>
</feature>
<dbReference type="Gramene" id="TraesCS7D03G0171800.1">
    <property type="protein sequence ID" value="TraesCS7D03G0171800.1.CDS"/>
    <property type="gene ID" value="TraesCS7D03G0171800"/>
</dbReference>
<dbReference type="PANTHER" id="PTHR43349:SF57">
    <property type="entry name" value="NMRA-LIKE DOMAIN-CONTAINING PROTEIN"/>
    <property type="match status" value="1"/>
</dbReference>
<dbReference type="SMR" id="A0A3B6TCW8"/>
<proteinExistence type="predicted"/>
<accession>A0A3B6TCW8</accession>
<evidence type="ECO:0000313" key="2">
    <source>
        <dbReference type="EnsemblPlants" id="TraesCS7D02G074900.1"/>
    </source>
</evidence>
<evidence type="ECO:0000313" key="3">
    <source>
        <dbReference type="Proteomes" id="UP000019116"/>
    </source>
</evidence>
<dbReference type="InterPro" id="IPR008030">
    <property type="entry name" value="NmrA-like"/>
</dbReference>
<dbReference type="GO" id="GO:0050664">
    <property type="term" value="F:oxidoreductase activity, acting on NAD(P)H, oxygen as acceptor"/>
    <property type="evidence" value="ECO:0000318"/>
    <property type="project" value="GO_Central"/>
</dbReference>
<dbReference type="OrthoDB" id="419598at2759"/>
<dbReference type="Gramene" id="TraesCS7D02G074900.1">
    <property type="protein sequence ID" value="TraesCS7D02G074900.1"/>
    <property type="gene ID" value="TraesCS7D02G074900"/>
</dbReference>
<name>A0A3B6TCW8_WHEAT</name>
<dbReference type="SUPFAM" id="SSF51735">
    <property type="entry name" value="NAD(P)-binding Rossmann-fold domains"/>
    <property type="match status" value="1"/>
</dbReference>
<keyword evidence="3" id="KW-1185">Reference proteome</keyword>
<dbReference type="Gene3D" id="3.40.50.720">
    <property type="entry name" value="NAD(P)-binding Rossmann-like Domain"/>
    <property type="match status" value="1"/>
</dbReference>
<dbReference type="Gene3D" id="3.90.25.10">
    <property type="entry name" value="UDP-galactose 4-epimerase, domain 1"/>
    <property type="match status" value="1"/>
</dbReference>
<dbReference type="InterPro" id="IPR050608">
    <property type="entry name" value="NmrA-type/Isoflavone_red_sf"/>
</dbReference>
<dbReference type="Pfam" id="PF05368">
    <property type="entry name" value="NmrA"/>
    <property type="match status" value="1"/>
</dbReference>
<dbReference type="EnsemblPlants" id="TraesCS7D02G074900.1">
    <property type="protein sequence ID" value="TraesCS7D02G074900.1"/>
    <property type="gene ID" value="TraesCS7D02G074900"/>
</dbReference>
<dbReference type="GO" id="GO:0009807">
    <property type="term" value="P:lignan biosynthetic process"/>
    <property type="evidence" value="ECO:0000318"/>
    <property type="project" value="GO_Central"/>
</dbReference>
<dbReference type="OMA" id="IAMWERK"/>
<sequence length="206" mass="22865">MSSRSDYINLSSLLMERWLRIDHSIVDAQRLLPSEFGSNIERVHTVDPAATLYAGKVGLRRLIEAEGIHHIYVCCNGFAETCLLSIGDVTAVGASPPSDKITVLVDGDAKAVFVVEEDIAAYTVRAVDDPRTLDKILYMRLLANMVSHNELIAMWERKTGRTFQIERVPEADLLKLINEAAFPLNILLSLSLSVLVRGDVPSQPRH</sequence>
<reference evidence="2" key="2">
    <citation type="submission" date="2018-10" db="UniProtKB">
        <authorList>
            <consortium name="EnsemblPlants"/>
        </authorList>
    </citation>
    <scope>IDENTIFICATION</scope>
</reference>
<dbReference type="AlphaFoldDB" id="A0A3B6TCW8"/>
<evidence type="ECO:0000259" key="1">
    <source>
        <dbReference type="Pfam" id="PF05368"/>
    </source>
</evidence>
<reference evidence="2" key="1">
    <citation type="submission" date="2018-08" db="EMBL/GenBank/DDBJ databases">
        <authorList>
            <person name="Rossello M."/>
        </authorList>
    </citation>
    <scope>NUCLEOTIDE SEQUENCE [LARGE SCALE GENOMIC DNA]</scope>
    <source>
        <strain evidence="2">cv. Chinese Spring</strain>
    </source>
</reference>
<organism evidence="2">
    <name type="scientific">Triticum aestivum</name>
    <name type="common">Wheat</name>
    <dbReference type="NCBI Taxonomy" id="4565"/>
    <lineage>
        <taxon>Eukaryota</taxon>
        <taxon>Viridiplantae</taxon>
        <taxon>Streptophyta</taxon>
        <taxon>Embryophyta</taxon>
        <taxon>Tracheophyta</taxon>
        <taxon>Spermatophyta</taxon>
        <taxon>Magnoliopsida</taxon>
        <taxon>Liliopsida</taxon>
        <taxon>Poales</taxon>
        <taxon>Poaceae</taxon>
        <taxon>BOP clade</taxon>
        <taxon>Pooideae</taxon>
        <taxon>Triticodae</taxon>
        <taxon>Triticeae</taxon>
        <taxon>Triticinae</taxon>
        <taxon>Triticum</taxon>
    </lineage>
</organism>
<dbReference type="InterPro" id="IPR036291">
    <property type="entry name" value="NAD(P)-bd_dom_sf"/>
</dbReference>
<protein>
    <recommendedName>
        <fullName evidence="1">NmrA-like domain-containing protein</fullName>
    </recommendedName>
</protein>
<dbReference type="Proteomes" id="UP000019116">
    <property type="component" value="Chromosome 7D"/>
</dbReference>
<dbReference type="STRING" id="4565.A0A3B6TCW8"/>
<dbReference type="PANTHER" id="PTHR43349">
    <property type="entry name" value="PINORESINOL REDUCTASE-RELATED"/>
    <property type="match status" value="1"/>
</dbReference>